<dbReference type="SMART" id="SM00822">
    <property type="entry name" value="PKS_KR"/>
    <property type="match status" value="1"/>
</dbReference>
<comment type="similarity">
    <text evidence="1">Belongs to the short-chain dehydrogenases/reductases (SDR) family.</text>
</comment>
<comment type="caution">
    <text evidence="4">The sequence shown here is derived from an EMBL/GenBank/DDBJ whole genome shotgun (WGS) entry which is preliminary data.</text>
</comment>
<dbReference type="GO" id="GO:0030497">
    <property type="term" value="P:fatty acid elongation"/>
    <property type="evidence" value="ECO:0007669"/>
    <property type="project" value="TreeGrafter"/>
</dbReference>
<dbReference type="RefSeq" id="WP_270042646.1">
    <property type="nucleotide sequence ID" value="NZ_JAPDOD010000024.1"/>
</dbReference>
<accession>A0A9X3N1Z9</accession>
<dbReference type="EMBL" id="JAPDOD010000024">
    <property type="protein sequence ID" value="MDA0163403.1"/>
    <property type="molecule type" value="Genomic_DNA"/>
</dbReference>
<name>A0A9X3N1Z9_9ACTN</name>
<dbReference type="GO" id="GO:0016616">
    <property type="term" value="F:oxidoreductase activity, acting on the CH-OH group of donors, NAD or NADP as acceptor"/>
    <property type="evidence" value="ECO:0007669"/>
    <property type="project" value="TreeGrafter"/>
</dbReference>
<dbReference type="Gene3D" id="3.40.50.720">
    <property type="entry name" value="NAD(P)-binding Rossmann-like Domain"/>
    <property type="match status" value="1"/>
</dbReference>
<dbReference type="PANTHER" id="PTHR42760">
    <property type="entry name" value="SHORT-CHAIN DEHYDROGENASES/REDUCTASES FAMILY MEMBER"/>
    <property type="match status" value="1"/>
</dbReference>
<evidence type="ECO:0000256" key="1">
    <source>
        <dbReference type="ARBA" id="ARBA00006484"/>
    </source>
</evidence>
<sequence length="248" mass="25441">MSHVVVTGAGQGLGRAIALAFAGEGARVTLAARTPERLEAVAAEVRAAGGEALALPTDVGDVEAVERLATTAVERWGAPDAVVTAAGVAGPTVPLWELAPEDWDATVRANLTGVFLTCRAFLPSMTARGSGSVVVIGSMTGKRPLPGRTPYAASKTGLIGLVRTLAWDAGGSGVRVNLVSPGPVDGERLERVLRAQGPEGRERFLSASPLRRFATPEDVANAVRFLCSDAAAAITGEDLNVSAGSVMY</sequence>
<feature type="domain" description="Ketoreductase" evidence="3">
    <location>
        <begin position="2"/>
        <end position="201"/>
    </location>
</feature>
<dbReference type="Proteomes" id="UP001149140">
    <property type="component" value="Unassembled WGS sequence"/>
</dbReference>
<dbReference type="InterPro" id="IPR036291">
    <property type="entry name" value="NAD(P)-bd_dom_sf"/>
</dbReference>
<evidence type="ECO:0000313" key="5">
    <source>
        <dbReference type="Proteomes" id="UP001149140"/>
    </source>
</evidence>
<reference evidence="4" key="1">
    <citation type="submission" date="2022-10" db="EMBL/GenBank/DDBJ databases">
        <title>The WGS of Solirubrobacter ginsenosidimutans DSM 21036.</title>
        <authorList>
            <person name="Jiang Z."/>
        </authorList>
    </citation>
    <scope>NUCLEOTIDE SEQUENCE</scope>
    <source>
        <strain evidence="4">DSM 21036</strain>
    </source>
</reference>
<dbReference type="FunFam" id="3.40.50.720:FF:000084">
    <property type="entry name" value="Short-chain dehydrogenase reductase"/>
    <property type="match status" value="1"/>
</dbReference>
<evidence type="ECO:0000259" key="3">
    <source>
        <dbReference type="SMART" id="SM00822"/>
    </source>
</evidence>
<dbReference type="InterPro" id="IPR020904">
    <property type="entry name" value="Sc_DH/Rdtase_CS"/>
</dbReference>
<dbReference type="InterPro" id="IPR057326">
    <property type="entry name" value="KR_dom"/>
</dbReference>
<dbReference type="AlphaFoldDB" id="A0A9X3N1Z9"/>
<evidence type="ECO:0000313" key="4">
    <source>
        <dbReference type="EMBL" id="MDA0163403.1"/>
    </source>
</evidence>
<organism evidence="4 5">
    <name type="scientific">Solirubrobacter ginsenosidimutans</name>
    <dbReference type="NCBI Taxonomy" id="490573"/>
    <lineage>
        <taxon>Bacteria</taxon>
        <taxon>Bacillati</taxon>
        <taxon>Actinomycetota</taxon>
        <taxon>Thermoleophilia</taxon>
        <taxon>Solirubrobacterales</taxon>
        <taxon>Solirubrobacteraceae</taxon>
        <taxon>Solirubrobacter</taxon>
    </lineage>
</organism>
<dbReference type="PROSITE" id="PS00061">
    <property type="entry name" value="ADH_SHORT"/>
    <property type="match status" value="1"/>
</dbReference>
<keyword evidence="5" id="KW-1185">Reference proteome</keyword>
<dbReference type="InterPro" id="IPR002347">
    <property type="entry name" value="SDR_fam"/>
</dbReference>
<gene>
    <name evidence="4" type="ORF">OM076_24225</name>
</gene>
<dbReference type="CDD" id="cd05233">
    <property type="entry name" value="SDR_c"/>
    <property type="match status" value="1"/>
</dbReference>
<dbReference type="SUPFAM" id="SSF51735">
    <property type="entry name" value="NAD(P)-binding Rossmann-fold domains"/>
    <property type="match status" value="1"/>
</dbReference>
<dbReference type="Pfam" id="PF13561">
    <property type="entry name" value="adh_short_C2"/>
    <property type="match status" value="1"/>
</dbReference>
<dbReference type="PRINTS" id="PR00080">
    <property type="entry name" value="SDRFAMILY"/>
</dbReference>
<dbReference type="PANTHER" id="PTHR42760:SF40">
    <property type="entry name" value="3-OXOACYL-[ACYL-CARRIER-PROTEIN] REDUCTASE, CHLOROPLASTIC"/>
    <property type="match status" value="1"/>
</dbReference>
<keyword evidence="2" id="KW-0560">Oxidoreductase</keyword>
<evidence type="ECO:0000256" key="2">
    <source>
        <dbReference type="ARBA" id="ARBA00023002"/>
    </source>
</evidence>
<proteinExistence type="inferred from homology"/>
<protein>
    <submittedName>
        <fullName evidence="4">SDR family oxidoreductase</fullName>
    </submittedName>
</protein>
<dbReference type="PRINTS" id="PR00081">
    <property type="entry name" value="GDHRDH"/>
</dbReference>